<dbReference type="InterPro" id="IPR010140">
    <property type="entry name" value="Histidinol_P_phosphatase_HisJ"/>
</dbReference>
<organism evidence="10 11">
    <name type="scientific">Rummeliibacillus stabekisii</name>
    <dbReference type="NCBI Taxonomy" id="241244"/>
    <lineage>
        <taxon>Bacteria</taxon>
        <taxon>Bacillati</taxon>
        <taxon>Bacillota</taxon>
        <taxon>Bacilli</taxon>
        <taxon>Bacillales</taxon>
        <taxon>Caryophanaceae</taxon>
        <taxon>Rummeliibacillus</taxon>
    </lineage>
</organism>
<dbReference type="AlphaFoldDB" id="A0A143HED8"/>
<dbReference type="InterPro" id="IPR004013">
    <property type="entry name" value="PHP_dom"/>
</dbReference>
<evidence type="ECO:0000256" key="4">
    <source>
        <dbReference type="ARBA" id="ARBA00022605"/>
    </source>
</evidence>
<evidence type="ECO:0000313" key="10">
    <source>
        <dbReference type="EMBL" id="AMW99621.1"/>
    </source>
</evidence>
<evidence type="ECO:0000259" key="9">
    <source>
        <dbReference type="Pfam" id="PF02811"/>
    </source>
</evidence>
<dbReference type="GO" id="GO:0005737">
    <property type="term" value="C:cytoplasm"/>
    <property type="evidence" value="ECO:0007669"/>
    <property type="project" value="TreeGrafter"/>
</dbReference>
<gene>
    <name evidence="10" type="ORF">ATY39_09200</name>
</gene>
<keyword evidence="5 8" id="KW-0378">Hydrolase</keyword>
<reference evidence="11" key="2">
    <citation type="submission" date="2016-03" db="EMBL/GenBank/DDBJ databases">
        <authorList>
            <person name="Ploux O."/>
        </authorList>
    </citation>
    <scope>NUCLEOTIDE SEQUENCE [LARGE SCALE GENOMIC DNA]</scope>
    <source>
        <strain evidence="11">PP9</strain>
    </source>
</reference>
<evidence type="ECO:0000256" key="8">
    <source>
        <dbReference type="RuleBase" id="RU366003"/>
    </source>
</evidence>
<dbReference type="Pfam" id="PF02811">
    <property type="entry name" value="PHP"/>
    <property type="match status" value="1"/>
</dbReference>
<evidence type="ECO:0000256" key="1">
    <source>
        <dbReference type="ARBA" id="ARBA00004970"/>
    </source>
</evidence>
<keyword evidence="11" id="KW-1185">Reference proteome</keyword>
<dbReference type="NCBIfam" id="TIGR01856">
    <property type="entry name" value="hisJ_fam"/>
    <property type="match status" value="1"/>
</dbReference>
<dbReference type="STRING" id="241244.ATY39_09200"/>
<dbReference type="SUPFAM" id="SSF89550">
    <property type="entry name" value="PHP domain-like"/>
    <property type="match status" value="1"/>
</dbReference>
<evidence type="ECO:0000256" key="6">
    <source>
        <dbReference type="ARBA" id="ARBA00023102"/>
    </source>
</evidence>
<dbReference type="UniPathway" id="UPA00031">
    <property type="reaction ID" value="UER00013"/>
</dbReference>
<evidence type="ECO:0000256" key="3">
    <source>
        <dbReference type="ARBA" id="ARBA00013085"/>
    </source>
</evidence>
<proteinExistence type="inferred from homology"/>
<dbReference type="Proteomes" id="UP000076021">
    <property type="component" value="Chromosome"/>
</dbReference>
<dbReference type="NCBIfam" id="NF005996">
    <property type="entry name" value="PRK08123.1"/>
    <property type="match status" value="1"/>
</dbReference>
<evidence type="ECO:0000256" key="2">
    <source>
        <dbReference type="ARBA" id="ARBA00009152"/>
    </source>
</evidence>
<dbReference type="InterPro" id="IPR016195">
    <property type="entry name" value="Pol/histidinol_Pase-like"/>
</dbReference>
<dbReference type="RefSeq" id="WP_066788908.1">
    <property type="nucleotide sequence ID" value="NZ_CP014806.1"/>
</dbReference>
<reference evidence="10 11" key="1">
    <citation type="journal article" date="2016" name="Genome Announc.">
        <title>Whole-Genome Sequence of Rummeliibacillus stabekisii Strain PP9 Isolated from Antarctic Soil.</title>
        <authorList>
            <person name="da Mota F.F."/>
            <person name="Vollu R.E."/>
            <person name="Jurelevicius D."/>
            <person name="Seldin L."/>
        </authorList>
    </citation>
    <scope>NUCLEOTIDE SEQUENCE [LARGE SCALE GENOMIC DNA]</scope>
    <source>
        <strain evidence="10 11">PP9</strain>
    </source>
</reference>
<protein>
    <recommendedName>
        <fullName evidence="3 8">Histidinol-phosphatase</fullName>
        <shortName evidence="8">HolPase</shortName>
        <ecNumber evidence="3 8">3.1.3.15</ecNumber>
    </recommendedName>
</protein>
<evidence type="ECO:0000256" key="7">
    <source>
        <dbReference type="ARBA" id="ARBA00049158"/>
    </source>
</evidence>
<sequence>MKRDAHIHTPFCPNGTTIPCEDYIKKAIKLGYEDITFTEHAPLPSNFVDFCPKEGNTMSPGRLLVYMDEMQRLKEKYKELIYIRIGFEVDYLEDYERETTSFLNLIGPHIDDAMLTVRFLKCGQSYTCVDHSFDQLTSLVRKKDTLQSVYNLYYKTITKSIQSNLGNYKPKRISNPLLFPTDELQVNLLFKQQLIDILKLIAKHNYELDVNYATLSKLYCNESHPTVSYISYAKSLGIPIIHGSDAHHLDDLHPYEEGLFPFDR</sequence>
<accession>A0A143HED8</accession>
<dbReference type="PANTHER" id="PTHR21039">
    <property type="entry name" value="HISTIDINOL PHOSPHATASE-RELATED"/>
    <property type="match status" value="1"/>
</dbReference>
<feature type="domain" description="PHP" evidence="9">
    <location>
        <begin position="4"/>
        <end position="161"/>
    </location>
</feature>
<evidence type="ECO:0000256" key="5">
    <source>
        <dbReference type="ARBA" id="ARBA00022801"/>
    </source>
</evidence>
<keyword evidence="4 8" id="KW-0028">Amino-acid biosynthesis</keyword>
<dbReference type="GO" id="GO:0004401">
    <property type="term" value="F:histidinol-phosphatase activity"/>
    <property type="evidence" value="ECO:0007669"/>
    <property type="project" value="UniProtKB-UniRule"/>
</dbReference>
<comment type="catalytic activity">
    <reaction evidence="7 8">
        <text>L-histidinol phosphate + H2O = L-histidinol + phosphate</text>
        <dbReference type="Rhea" id="RHEA:14465"/>
        <dbReference type="ChEBI" id="CHEBI:15377"/>
        <dbReference type="ChEBI" id="CHEBI:43474"/>
        <dbReference type="ChEBI" id="CHEBI:57699"/>
        <dbReference type="ChEBI" id="CHEBI:57980"/>
        <dbReference type="EC" id="3.1.3.15"/>
    </reaction>
</comment>
<dbReference type="EC" id="3.1.3.15" evidence="3 8"/>
<evidence type="ECO:0000313" key="11">
    <source>
        <dbReference type="Proteomes" id="UP000076021"/>
    </source>
</evidence>
<dbReference type="PANTHER" id="PTHR21039:SF0">
    <property type="entry name" value="HISTIDINOL-PHOSPHATASE"/>
    <property type="match status" value="1"/>
</dbReference>
<keyword evidence="6 8" id="KW-0368">Histidine biosynthesis</keyword>
<dbReference type="EMBL" id="CP014806">
    <property type="protein sequence ID" value="AMW99621.1"/>
    <property type="molecule type" value="Genomic_DNA"/>
</dbReference>
<comment type="pathway">
    <text evidence="1 8">Amino-acid biosynthesis; L-histidine biosynthesis; L-histidine from 5-phospho-alpha-D-ribose 1-diphosphate: step 8/9.</text>
</comment>
<dbReference type="OrthoDB" id="9775255at2"/>
<name>A0A143HED8_9BACL</name>
<dbReference type="GO" id="GO:0000105">
    <property type="term" value="P:L-histidine biosynthetic process"/>
    <property type="evidence" value="ECO:0007669"/>
    <property type="project" value="UniProtKB-UniRule"/>
</dbReference>
<comment type="similarity">
    <text evidence="2 8">Belongs to the PHP hydrolase family. HisK subfamily.</text>
</comment>
<dbReference type="KEGG" id="rst:ATY39_09200"/>
<dbReference type="Gene3D" id="3.20.20.140">
    <property type="entry name" value="Metal-dependent hydrolases"/>
    <property type="match status" value="1"/>
</dbReference>